<keyword evidence="2" id="KW-0812">Transmembrane</keyword>
<evidence type="ECO:0000256" key="2">
    <source>
        <dbReference type="SAM" id="Phobius"/>
    </source>
</evidence>
<dbReference type="Proteomes" id="UP001303046">
    <property type="component" value="Unassembled WGS sequence"/>
</dbReference>
<name>A0ABR1E3T7_NECAM</name>
<feature type="compositionally biased region" description="Polar residues" evidence="1">
    <location>
        <begin position="40"/>
        <end position="56"/>
    </location>
</feature>
<reference evidence="3 4" key="1">
    <citation type="submission" date="2023-08" db="EMBL/GenBank/DDBJ databases">
        <title>A Necator americanus chromosomal reference genome.</title>
        <authorList>
            <person name="Ilik V."/>
            <person name="Petrzelkova K.J."/>
            <person name="Pardy F."/>
            <person name="Fuh T."/>
            <person name="Niatou-Singa F.S."/>
            <person name="Gouil Q."/>
            <person name="Baker L."/>
            <person name="Ritchie M.E."/>
            <person name="Jex A.R."/>
            <person name="Gazzola D."/>
            <person name="Li H."/>
            <person name="Toshio Fujiwara R."/>
            <person name="Zhan B."/>
            <person name="Aroian R.V."/>
            <person name="Pafco B."/>
            <person name="Schwarz E.M."/>
        </authorList>
    </citation>
    <scope>NUCLEOTIDE SEQUENCE [LARGE SCALE GENOMIC DNA]</scope>
    <source>
        <strain evidence="3 4">Aroian</strain>
        <tissue evidence="3">Whole animal</tissue>
    </source>
</reference>
<evidence type="ECO:0000313" key="3">
    <source>
        <dbReference type="EMBL" id="KAK6757311.1"/>
    </source>
</evidence>
<evidence type="ECO:0000313" key="4">
    <source>
        <dbReference type="Proteomes" id="UP001303046"/>
    </source>
</evidence>
<keyword evidence="2" id="KW-1133">Transmembrane helix</keyword>
<feature type="transmembrane region" description="Helical" evidence="2">
    <location>
        <begin position="97"/>
        <end position="117"/>
    </location>
</feature>
<proteinExistence type="predicted"/>
<keyword evidence="4" id="KW-1185">Reference proteome</keyword>
<organism evidence="3 4">
    <name type="scientific">Necator americanus</name>
    <name type="common">Human hookworm</name>
    <dbReference type="NCBI Taxonomy" id="51031"/>
    <lineage>
        <taxon>Eukaryota</taxon>
        <taxon>Metazoa</taxon>
        <taxon>Ecdysozoa</taxon>
        <taxon>Nematoda</taxon>
        <taxon>Chromadorea</taxon>
        <taxon>Rhabditida</taxon>
        <taxon>Rhabditina</taxon>
        <taxon>Rhabditomorpha</taxon>
        <taxon>Strongyloidea</taxon>
        <taxon>Ancylostomatidae</taxon>
        <taxon>Bunostominae</taxon>
        <taxon>Necator</taxon>
    </lineage>
</organism>
<keyword evidence="2" id="KW-0472">Membrane</keyword>
<evidence type="ECO:0008006" key="5">
    <source>
        <dbReference type="Google" id="ProtNLM"/>
    </source>
</evidence>
<sequence length="171" mass="19762">MYPFHPLSIRRDQSDLSSEPENSQSTSSRKSAHSKENLEPNGNVTDAEQQKLQPQRSGSLWRSGCVSRSLHPVFMTLQILALFPNPNSKRKHRWRRVTRLILMLNYSALALLFNSYLLNKNMWLITAYKERFGLMHASTVSCIITGIKPMINIFIIGLFAIRVRQHLRLIK</sequence>
<comment type="caution">
    <text evidence="3">The sequence shown here is derived from an EMBL/GenBank/DDBJ whole genome shotgun (WGS) entry which is preliminary data.</text>
</comment>
<feature type="transmembrane region" description="Helical" evidence="2">
    <location>
        <begin position="137"/>
        <end position="161"/>
    </location>
</feature>
<gene>
    <name evidence="3" type="primary">Necator_chrV.g20043</name>
    <name evidence="3" type="ORF">RB195_015251</name>
</gene>
<protein>
    <recommendedName>
        <fullName evidence="5">G-protein coupled receptors family 1 profile domain-containing protein</fullName>
    </recommendedName>
</protein>
<feature type="compositionally biased region" description="Low complexity" evidence="1">
    <location>
        <begin position="17"/>
        <end position="28"/>
    </location>
</feature>
<evidence type="ECO:0000256" key="1">
    <source>
        <dbReference type="SAM" id="MobiDB-lite"/>
    </source>
</evidence>
<accession>A0ABR1E3T7</accession>
<feature type="region of interest" description="Disordered" evidence="1">
    <location>
        <begin position="1"/>
        <end position="56"/>
    </location>
</feature>
<dbReference type="EMBL" id="JAVFWL010000005">
    <property type="protein sequence ID" value="KAK6757311.1"/>
    <property type="molecule type" value="Genomic_DNA"/>
</dbReference>